<keyword evidence="3" id="KW-1185">Reference proteome</keyword>
<feature type="compositionally biased region" description="Basic and acidic residues" evidence="1">
    <location>
        <begin position="371"/>
        <end position="387"/>
    </location>
</feature>
<accession>A0ABN9L442</accession>
<dbReference type="Proteomes" id="UP001176940">
    <property type="component" value="Unassembled WGS sequence"/>
</dbReference>
<feature type="region of interest" description="Disordered" evidence="1">
    <location>
        <begin position="209"/>
        <end position="269"/>
    </location>
</feature>
<sequence>MRLHPHTLPHEAPSPHITTRGSIHTHYHMRLRPHTLSHEALSPHITTRGSVPPHYHMRLRPHTLPYEAQSPQITTRGSVLTHYHTRLRPHTLPHEAPSTYYHTRLRPHTLPHEAASPHITTRRSVPTHYHTRLRPHTLPHEAPSPHITTRGSVPAHYHTRLSPHTCSKRNPPEIDTYPTSEHNKHLEARHHTRRLLLLFIRCPEITHSSTRETVRPSGAVLREAPSEPSQPSHSESRSAPPQSGEPAAGPSDVPLAEASGAPSFGSSRQRQWASDRAVMPEFLHLSTVFQNGFKALCDKMSNIDRRLENIESELSRPAKHFFSAIHKSMVEHLTPELQISVMQGCNNAYVTALQQARAFKGTQTGSRPTPRGREEEKKKEDDDDKHYNLGYGCSQNNHHYTAWVDPEHSKYPAWVYTEYTQYPAWVYKEYTEYTAWVYPEPE</sequence>
<feature type="compositionally biased region" description="Low complexity" evidence="1">
    <location>
        <begin position="226"/>
        <end position="240"/>
    </location>
</feature>
<reference evidence="2" key="1">
    <citation type="submission" date="2023-07" db="EMBL/GenBank/DDBJ databases">
        <authorList>
            <person name="Stuckert A."/>
        </authorList>
    </citation>
    <scope>NUCLEOTIDE SEQUENCE</scope>
</reference>
<feature type="non-terminal residue" evidence="2">
    <location>
        <position position="442"/>
    </location>
</feature>
<evidence type="ECO:0000313" key="2">
    <source>
        <dbReference type="EMBL" id="CAJ0929255.1"/>
    </source>
</evidence>
<name>A0ABN9L442_9NEOB</name>
<evidence type="ECO:0000256" key="1">
    <source>
        <dbReference type="SAM" id="MobiDB-lite"/>
    </source>
</evidence>
<comment type="caution">
    <text evidence="2">The sequence shown here is derived from an EMBL/GenBank/DDBJ whole genome shotgun (WGS) entry which is preliminary data.</text>
</comment>
<dbReference type="EMBL" id="CAUEEQ010005658">
    <property type="protein sequence ID" value="CAJ0929255.1"/>
    <property type="molecule type" value="Genomic_DNA"/>
</dbReference>
<organism evidence="2 3">
    <name type="scientific">Ranitomeya imitator</name>
    <name type="common">mimic poison frog</name>
    <dbReference type="NCBI Taxonomy" id="111125"/>
    <lineage>
        <taxon>Eukaryota</taxon>
        <taxon>Metazoa</taxon>
        <taxon>Chordata</taxon>
        <taxon>Craniata</taxon>
        <taxon>Vertebrata</taxon>
        <taxon>Euteleostomi</taxon>
        <taxon>Amphibia</taxon>
        <taxon>Batrachia</taxon>
        <taxon>Anura</taxon>
        <taxon>Neobatrachia</taxon>
        <taxon>Hyloidea</taxon>
        <taxon>Dendrobatidae</taxon>
        <taxon>Dendrobatinae</taxon>
        <taxon>Ranitomeya</taxon>
    </lineage>
</organism>
<protein>
    <submittedName>
        <fullName evidence="2">Uncharacterized protein</fullName>
    </submittedName>
</protein>
<evidence type="ECO:0000313" key="3">
    <source>
        <dbReference type="Proteomes" id="UP001176940"/>
    </source>
</evidence>
<proteinExistence type="predicted"/>
<feature type="region of interest" description="Disordered" evidence="1">
    <location>
        <begin position="157"/>
        <end position="189"/>
    </location>
</feature>
<feature type="region of interest" description="Disordered" evidence="1">
    <location>
        <begin position="359"/>
        <end position="387"/>
    </location>
</feature>
<gene>
    <name evidence="2" type="ORF">RIMI_LOCUS3702751</name>
</gene>